<accession>A0AAQ1NSZ4</accession>
<dbReference type="InterPro" id="IPR058093">
    <property type="entry name" value="LA_2272-like"/>
</dbReference>
<gene>
    <name evidence="2" type="ORF">LMANV2_10022</name>
</gene>
<dbReference type="Proteomes" id="UP000234460">
    <property type="component" value="Chromosome LMANV2"/>
</dbReference>
<evidence type="ECO:0000313" key="2">
    <source>
        <dbReference type="EMBL" id="SOR59807.1"/>
    </source>
</evidence>
<feature type="region of interest" description="Disordered" evidence="1">
    <location>
        <begin position="220"/>
        <end position="241"/>
    </location>
</feature>
<evidence type="ECO:0008006" key="4">
    <source>
        <dbReference type="Google" id="ProtNLM"/>
    </source>
</evidence>
<dbReference type="NCBIfam" id="NF047435">
    <property type="entry name" value="LA_2272_fam_lipo"/>
    <property type="match status" value="1"/>
</dbReference>
<dbReference type="EMBL" id="OEJX01000001">
    <property type="protein sequence ID" value="SOR59807.1"/>
    <property type="molecule type" value="Genomic_DNA"/>
</dbReference>
<evidence type="ECO:0000313" key="3">
    <source>
        <dbReference type="Proteomes" id="UP000234460"/>
    </source>
</evidence>
<dbReference type="AlphaFoldDB" id="A0AAQ1NSZ4"/>
<dbReference type="NCBIfam" id="NF047436">
    <property type="entry name" value="LA_2272_repeat"/>
    <property type="match status" value="2"/>
</dbReference>
<comment type="caution">
    <text evidence="2">The sequence shown here is derived from an EMBL/GenBank/DDBJ whole genome shotgun (WGS) entry which is preliminary data.</text>
</comment>
<proteinExistence type="predicted"/>
<evidence type="ECO:0000256" key="1">
    <source>
        <dbReference type="SAM" id="MobiDB-lite"/>
    </source>
</evidence>
<sequence length="241" mass="26035">MKINFKHTTNAFLILYVISMLNCGVALTPKATIKLPPETETEIFRFNLLYGEAKKVYGLNAGIINNTDKLIGTQVGIVNMSNNSIGIQIGIINGNHDVHAGLKIGLLNFGYTLESAIAGFSLSEEYKSRFGISIGAANFESGKIKIGFLNIGVGFTIGLVNLLEIRRDELVWGKEKFAFGVGIVNVSSNYPGFQVGILNFCSEGPFPIMIVVNYCSKPAPEGTRTTEPKPAATKVDTKIAP</sequence>
<name>A0AAQ1NSZ4_LEPIR</name>
<reference evidence="2 3" key="1">
    <citation type="submission" date="2017-11" db="EMBL/GenBank/DDBJ databases">
        <authorList>
            <person name="Lechat P."/>
        </authorList>
    </citation>
    <scope>NUCLEOTIDE SEQUENCE [LARGE SCALE GENOMIC DNA]</scope>
    <source>
        <strain evidence="2">L495</strain>
    </source>
</reference>
<protein>
    <recommendedName>
        <fullName evidence="4">Lipoprotein</fullName>
    </recommendedName>
</protein>
<organism evidence="2 3">
    <name type="scientific">Leptospira interrogans serovar Manilae</name>
    <dbReference type="NCBI Taxonomy" id="214675"/>
    <lineage>
        <taxon>Bacteria</taxon>
        <taxon>Pseudomonadati</taxon>
        <taxon>Spirochaetota</taxon>
        <taxon>Spirochaetia</taxon>
        <taxon>Leptospirales</taxon>
        <taxon>Leptospiraceae</taxon>
        <taxon>Leptospira</taxon>
    </lineage>
</organism>
<dbReference type="RefSeq" id="WP_000700126.1">
    <property type="nucleotide sequence ID" value="NZ_CP011931.1"/>
</dbReference>